<feature type="chain" id="PRO_5019816803" description="Secreted protein" evidence="1">
    <location>
        <begin position="24"/>
        <end position="249"/>
    </location>
</feature>
<keyword evidence="1" id="KW-0732">Signal</keyword>
<name>A0A495D403_9PROT</name>
<dbReference type="InterPro" id="IPR010634">
    <property type="entry name" value="DUF1223"/>
</dbReference>
<evidence type="ECO:0008006" key="4">
    <source>
        <dbReference type="Google" id="ProtNLM"/>
    </source>
</evidence>
<dbReference type="InterPro" id="IPR036249">
    <property type="entry name" value="Thioredoxin-like_sf"/>
</dbReference>
<dbReference type="Proteomes" id="UP000273675">
    <property type="component" value="Unassembled WGS sequence"/>
</dbReference>
<evidence type="ECO:0000256" key="1">
    <source>
        <dbReference type="SAM" id="SignalP"/>
    </source>
</evidence>
<comment type="caution">
    <text evidence="2">The sequence shown here is derived from an EMBL/GenBank/DDBJ whole genome shotgun (WGS) entry which is preliminary data.</text>
</comment>
<dbReference type="Pfam" id="PF06764">
    <property type="entry name" value="DUF1223"/>
    <property type="match status" value="1"/>
</dbReference>
<proteinExistence type="predicted"/>
<dbReference type="OrthoDB" id="9808254at2"/>
<dbReference type="SUPFAM" id="SSF52833">
    <property type="entry name" value="Thioredoxin-like"/>
    <property type="match status" value="1"/>
</dbReference>
<evidence type="ECO:0000313" key="3">
    <source>
        <dbReference type="Proteomes" id="UP000273675"/>
    </source>
</evidence>
<evidence type="ECO:0000313" key="2">
    <source>
        <dbReference type="EMBL" id="RKQ96631.1"/>
    </source>
</evidence>
<gene>
    <name evidence="2" type="ORF">C7435_1963</name>
</gene>
<dbReference type="PANTHER" id="PTHR36057:SF1">
    <property type="entry name" value="LIPOPROTEIN LIPID ATTACHMENT SITE-LIKE PROTEIN, PUTATIVE (DUF1223)-RELATED"/>
    <property type="match status" value="1"/>
</dbReference>
<feature type="signal peptide" evidence="1">
    <location>
        <begin position="1"/>
        <end position="23"/>
    </location>
</feature>
<accession>A0A495D403</accession>
<dbReference type="PANTHER" id="PTHR36057">
    <property type="match status" value="1"/>
</dbReference>
<reference evidence="2 3" key="1">
    <citation type="submission" date="2018-10" db="EMBL/GenBank/DDBJ databases">
        <title>Genomic Encyclopedia of Type Strains, Phase IV (KMG-IV): sequencing the most valuable type-strain genomes for metagenomic binning, comparative biology and taxonomic classification.</title>
        <authorList>
            <person name="Goeker M."/>
        </authorList>
    </citation>
    <scope>NUCLEOTIDE SEQUENCE [LARGE SCALE GENOMIC DNA]</scope>
    <source>
        <strain evidence="2 3">DSM 4734</strain>
    </source>
</reference>
<dbReference type="EMBL" id="RBIM01000004">
    <property type="protein sequence ID" value="RKQ96631.1"/>
    <property type="molecule type" value="Genomic_DNA"/>
</dbReference>
<dbReference type="RefSeq" id="WP_121211186.1">
    <property type="nucleotide sequence ID" value="NZ_RBIM01000004.1"/>
</dbReference>
<organism evidence="2 3">
    <name type="scientific">Maricaulis maris</name>
    <dbReference type="NCBI Taxonomy" id="74318"/>
    <lineage>
        <taxon>Bacteria</taxon>
        <taxon>Pseudomonadati</taxon>
        <taxon>Pseudomonadota</taxon>
        <taxon>Alphaproteobacteria</taxon>
        <taxon>Maricaulales</taxon>
        <taxon>Maricaulaceae</taxon>
        <taxon>Maricaulis</taxon>
    </lineage>
</organism>
<protein>
    <recommendedName>
        <fullName evidence="4">Secreted protein</fullName>
    </recommendedName>
</protein>
<dbReference type="AlphaFoldDB" id="A0A495D403"/>
<sequence>MKWLPTLVLTLLCWLALPVAGWSQDDQAPADERPVLVELFTSQGCGLCPEANRYLGELDQRANVFVLAYAVSYWDMYGWTDTYARPEYVQRQRTYLPRLDVPRLYTPHFVVDGVTDSPGWEQDAVAEAVSARLSAMPDSPVISVADGPFGSFRVTLDGAAPEEDLDVWLIAYAPGWATVEVGAGENEGLNMLHYNMVKSLTYLGNWSGGPASFTGESFRRYGTVAIVQGANGGPVYGYARVAPSDSAPR</sequence>